<evidence type="ECO:0000313" key="10">
    <source>
        <dbReference type="Proteomes" id="UP000251869"/>
    </source>
</evidence>
<evidence type="ECO:0000256" key="2">
    <source>
        <dbReference type="ARBA" id="ARBA00006683"/>
    </source>
</evidence>
<keyword evidence="4 7" id="KW-0812">Transmembrane</keyword>
<comment type="caution">
    <text evidence="9">The sequence shown here is derived from an EMBL/GenBank/DDBJ whole genome shotgun (WGS) entry which is preliminary data.</text>
</comment>
<feature type="transmembrane region" description="Helical" evidence="7">
    <location>
        <begin position="174"/>
        <end position="200"/>
    </location>
</feature>
<protein>
    <recommendedName>
        <fullName evidence="8">Polysaccharide chain length determinant N-terminal domain-containing protein</fullName>
    </recommendedName>
</protein>
<dbReference type="AlphaFoldDB" id="A0A365KAM8"/>
<dbReference type="RefSeq" id="WP_112231046.1">
    <property type="nucleotide sequence ID" value="NZ_QLZQ01000001.1"/>
</dbReference>
<comment type="subcellular location">
    <subcellularLocation>
        <location evidence="1">Cell membrane</location>
        <topology evidence="1">Multi-pass membrane protein</topology>
    </subcellularLocation>
</comment>
<evidence type="ECO:0000256" key="6">
    <source>
        <dbReference type="ARBA" id="ARBA00023136"/>
    </source>
</evidence>
<reference evidence="9 10" key="1">
    <citation type="submission" date="2018-06" db="EMBL/GenBank/DDBJ databases">
        <title>The draft genome sequences of strains SCU63 and S1.</title>
        <authorList>
            <person name="Gan L."/>
        </authorList>
    </citation>
    <scope>NUCLEOTIDE SEQUENCE [LARGE SCALE GENOMIC DNA]</scope>
    <source>
        <strain evidence="9 10">S1</strain>
    </source>
</reference>
<gene>
    <name evidence="9" type="ORF">DP119_03940</name>
</gene>
<evidence type="ECO:0000313" key="9">
    <source>
        <dbReference type="EMBL" id="RAZ69822.1"/>
    </source>
</evidence>
<dbReference type="GO" id="GO:0004713">
    <property type="term" value="F:protein tyrosine kinase activity"/>
    <property type="evidence" value="ECO:0007669"/>
    <property type="project" value="TreeGrafter"/>
</dbReference>
<dbReference type="InterPro" id="IPR050445">
    <property type="entry name" value="Bact_polysacc_biosynth/exp"/>
</dbReference>
<evidence type="ECO:0000256" key="7">
    <source>
        <dbReference type="SAM" id="Phobius"/>
    </source>
</evidence>
<evidence type="ECO:0000256" key="3">
    <source>
        <dbReference type="ARBA" id="ARBA00022475"/>
    </source>
</evidence>
<comment type="similarity">
    <text evidence="2">Belongs to the CpsC/CapA family.</text>
</comment>
<keyword evidence="10" id="KW-1185">Reference proteome</keyword>
<evidence type="ECO:0000256" key="5">
    <source>
        <dbReference type="ARBA" id="ARBA00022989"/>
    </source>
</evidence>
<sequence>MGKQLIGRRLLACISRNFMLVAGTTVSTVFAVWLVSVFVYEPEYMATSQVFVEPLTSETVHGETLAASDYQTLEAYQVLAKSPAVLSQVLERTGSEYSMADLHERIMISRPENSQVLNIVVSASDRNEAASIANAIAFSLQEEVKHVLKVDNVSVILKAGTSTNAMEENSSLSLLLSFAAIAGLAAGVLLSLTIELLGFARRYAQFGRRKNAHLQTVFK</sequence>
<evidence type="ECO:0000256" key="4">
    <source>
        <dbReference type="ARBA" id="ARBA00022692"/>
    </source>
</evidence>
<keyword evidence="3" id="KW-1003">Cell membrane</keyword>
<organism evidence="9 10">
    <name type="scientific">Planococcus maitriensis</name>
    <dbReference type="NCBI Taxonomy" id="221799"/>
    <lineage>
        <taxon>Bacteria</taxon>
        <taxon>Bacillati</taxon>
        <taxon>Bacillota</taxon>
        <taxon>Bacilli</taxon>
        <taxon>Bacillales</taxon>
        <taxon>Caryophanaceae</taxon>
        <taxon>Planococcus</taxon>
    </lineage>
</organism>
<dbReference type="Proteomes" id="UP000251869">
    <property type="component" value="Unassembled WGS sequence"/>
</dbReference>
<dbReference type="PANTHER" id="PTHR32309">
    <property type="entry name" value="TYROSINE-PROTEIN KINASE"/>
    <property type="match status" value="1"/>
</dbReference>
<feature type="domain" description="Polysaccharide chain length determinant N-terminal" evidence="8">
    <location>
        <begin position="9"/>
        <end position="91"/>
    </location>
</feature>
<dbReference type="OrthoDB" id="2426374at2"/>
<feature type="transmembrane region" description="Helical" evidence="7">
    <location>
        <begin position="20"/>
        <end position="40"/>
    </location>
</feature>
<dbReference type="PANTHER" id="PTHR32309:SF13">
    <property type="entry name" value="FERRIC ENTEROBACTIN TRANSPORT PROTEIN FEPE"/>
    <property type="match status" value="1"/>
</dbReference>
<dbReference type="Pfam" id="PF02706">
    <property type="entry name" value="Wzz"/>
    <property type="match status" value="1"/>
</dbReference>
<dbReference type="InterPro" id="IPR003856">
    <property type="entry name" value="LPS_length_determ_N"/>
</dbReference>
<keyword evidence="6 7" id="KW-0472">Membrane</keyword>
<accession>A0A365KAM8</accession>
<dbReference type="GO" id="GO:0005886">
    <property type="term" value="C:plasma membrane"/>
    <property type="evidence" value="ECO:0007669"/>
    <property type="project" value="UniProtKB-SubCell"/>
</dbReference>
<name>A0A365KAM8_9BACL</name>
<evidence type="ECO:0000256" key="1">
    <source>
        <dbReference type="ARBA" id="ARBA00004651"/>
    </source>
</evidence>
<evidence type="ECO:0000259" key="8">
    <source>
        <dbReference type="Pfam" id="PF02706"/>
    </source>
</evidence>
<proteinExistence type="inferred from homology"/>
<dbReference type="EMBL" id="QLZQ01000001">
    <property type="protein sequence ID" value="RAZ69822.1"/>
    <property type="molecule type" value="Genomic_DNA"/>
</dbReference>
<keyword evidence="5 7" id="KW-1133">Transmembrane helix</keyword>